<feature type="compositionally biased region" description="Basic and acidic residues" evidence="2">
    <location>
        <begin position="73"/>
        <end position="85"/>
    </location>
</feature>
<evidence type="ECO:0000256" key="1">
    <source>
        <dbReference type="SAM" id="Coils"/>
    </source>
</evidence>
<sequence length="98" mass="11359">MRGRREGEQGMTYPLEMRSDLPMNFSSTLQRIVQQLDVLTQTVSVLEERLTLTEDKLKECLFNQSQILLQMRGEEKDRRIERVEEEREGESGSPVASA</sequence>
<dbReference type="AlphaFoldDB" id="A0A4W5NH22"/>
<proteinExistence type="predicted"/>
<dbReference type="GeneTree" id="ENSGT00950000185287"/>
<organism evidence="3 4">
    <name type="scientific">Hucho hucho</name>
    <name type="common">huchen</name>
    <dbReference type="NCBI Taxonomy" id="62062"/>
    <lineage>
        <taxon>Eukaryota</taxon>
        <taxon>Metazoa</taxon>
        <taxon>Chordata</taxon>
        <taxon>Craniata</taxon>
        <taxon>Vertebrata</taxon>
        <taxon>Euteleostomi</taxon>
        <taxon>Actinopterygii</taxon>
        <taxon>Neopterygii</taxon>
        <taxon>Teleostei</taxon>
        <taxon>Protacanthopterygii</taxon>
        <taxon>Salmoniformes</taxon>
        <taxon>Salmonidae</taxon>
        <taxon>Salmoninae</taxon>
        <taxon>Hucho</taxon>
    </lineage>
</organism>
<accession>A0A4W5NH22</accession>
<reference evidence="3" key="3">
    <citation type="submission" date="2025-09" db="UniProtKB">
        <authorList>
            <consortium name="Ensembl"/>
        </authorList>
    </citation>
    <scope>IDENTIFICATION</scope>
</reference>
<protein>
    <submittedName>
        <fullName evidence="3">Uncharacterized protein</fullName>
    </submittedName>
</protein>
<keyword evidence="1" id="KW-0175">Coiled coil</keyword>
<keyword evidence="4" id="KW-1185">Reference proteome</keyword>
<name>A0A4W5NH22_9TELE</name>
<dbReference type="Ensembl" id="ENSHHUT00000050349.1">
    <property type="protein sequence ID" value="ENSHHUP00000048584.1"/>
    <property type="gene ID" value="ENSHHUG00000029446.1"/>
</dbReference>
<reference evidence="4" key="1">
    <citation type="submission" date="2018-06" db="EMBL/GenBank/DDBJ databases">
        <title>Genome assembly of Danube salmon.</title>
        <authorList>
            <person name="Macqueen D.J."/>
            <person name="Gundappa M.K."/>
        </authorList>
    </citation>
    <scope>NUCLEOTIDE SEQUENCE [LARGE SCALE GENOMIC DNA]</scope>
</reference>
<dbReference type="STRING" id="62062.ENSHHUP00000048584"/>
<feature type="coiled-coil region" evidence="1">
    <location>
        <begin position="29"/>
        <end position="56"/>
    </location>
</feature>
<evidence type="ECO:0000313" key="4">
    <source>
        <dbReference type="Proteomes" id="UP000314982"/>
    </source>
</evidence>
<evidence type="ECO:0000313" key="3">
    <source>
        <dbReference type="Ensembl" id="ENSHHUP00000048584.1"/>
    </source>
</evidence>
<evidence type="ECO:0000256" key="2">
    <source>
        <dbReference type="SAM" id="MobiDB-lite"/>
    </source>
</evidence>
<feature type="region of interest" description="Disordered" evidence="2">
    <location>
        <begin position="73"/>
        <end position="98"/>
    </location>
</feature>
<reference evidence="3" key="2">
    <citation type="submission" date="2025-08" db="UniProtKB">
        <authorList>
            <consortium name="Ensembl"/>
        </authorList>
    </citation>
    <scope>IDENTIFICATION</scope>
</reference>
<dbReference type="Proteomes" id="UP000314982">
    <property type="component" value="Unassembled WGS sequence"/>
</dbReference>